<evidence type="ECO:0000259" key="14">
    <source>
        <dbReference type="PROSITE" id="PS50888"/>
    </source>
</evidence>
<dbReference type="Gene3D" id="4.10.280.10">
    <property type="entry name" value="Helix-loop-helix DNA-binding domain"/>
    <property type="match status" value="1"/>
</dbReference>
<dbReference type="VEuPathDB" id="VectorBase:AMEM21_004130"/>
<feature type="region of interest" description="Disordered" evidence="12">
    <location>
        <begin position="107"/>
        <end position="142"/>
    </location>
</feature>
<evidence type="ECO:0000256" key="1">
    <source>
        <dbReference type="ARBA" id="ARBA00004123"/>
    </source>
</evidence>
<dbReference type="RefSeq" id="XP_041763193.1">
    <property type="nucleotide sequence ID" value="XM_041907259.1"/>
</dbReference>
<keyword evidence="8 13" id="KW-0472">Membrane</keyword>
<reference evidence="15" key="1">
    <citation type="submission" date="2020-05" db="UniProtKB">
        <authorList>
            <consortium name="EnsemblMetazoa"/>
        </authorList>
    </citation>
    <scope>IDENTIFICATION</scope>
    <source>
        <strain evidence="15">MAF</strain>
    </source>
</reference>
<dbReference type="GO" id="GO:0000981">
    <property type="term" value="F:DNA-binding transcription factor activity, RNA polymerase II-specific"/>
    <property type="evidence" value="ECO:0007669"/>
    <property type="project" value="TreeGrafter"/>
</dbReference>
<dbReference type="VEuPathDB" id="VectorBase:AMEM008702"/>
<dbReference type="AlphaFoldDB" id="A0A182V4H8"/>
<dbReference type="CDD" id="cd11394">
    <property type="entry name" value="bHLHzip_SREBP"/>
    <property type="match status" value="1"/>
</dbReference>
<feature type="domain" description="BHLH" evidence="14">
    <location>
        <begin position="387"/>
        <end position="437"/>
    </location>
</feature>
<evidence type="ECO:0000256" key="2">
    <source>
        <dbReference type="ARBA" id="ARBA00004477"/>
    </source>
</evidence>
<evidence type="ECO:0000256" key="4">
    <source>
        <dbReference type="ARBA" id="ARBA00022824"/>
    </source>
</evidence>
<dbReference type="Proteomes" id="UP000075903">
    <property type="component" value="Unassembled WGS sequence"/>
</dbReference>
<dbReference type="GO" id="GO:0005634">
    <property type="term" value="C:nucleus"/>
    <property type="evidence" value="ECO:0007669"/>
    <property type="project" value="UniProtKB-SubCell"/>
</dbReference>
<keyword evidence="10" id="KW-0539">Nucleus</keyword>
<evidence type="ECO:0000256" key="5">
    <source>
        <dbReference type="ARBA" id="ARBA00022989"/>
    </source>
</evidence>
<feature type="region of interest" description="Disordered" evidence="12">
    <location>
        <begin position="878"/>
        <end position="925"/>
    </location>
</feature>
<evidence type="ECO:0000313" key="15">
    <source>
        <dbReference type="EnsemblMetazoa" id="AMEM008702-PA"/>
    </source>
</evidence>
<evidence type="ECO:0000256" key="6">
    <source>
        <dbReference type="ARBA" id="ARBA00023015"/>
    </source>
</evidence>
<dbReference type="SUPFAM" id="SSF47459">
    <property type="entry name" value="HLH, helix-loop-helix DNA-binding domain"/>
    <property type="match status" value="1"/>
</dbReference>
<evidence type="ECO:0000256" key="3">
    <source>
        <dbReference type="ARBA" id="ARBA00022692"/>
    </source>
</evidence>
<keyword evidence="16" id="KW-1185">Reference proteome</keyword>
<dbReference type="CTD" id="40155"/>
<evidence type="ECO:0000256" key="11">
    <source>
        <dbReference type="SAM" id="Coils"/>
    </source>
</evidence>
<feature type="compositionally biased region" description="Low complexity" evidence="12">
    <location>
        <begin position="502"/>
        <end position="532"/>
    </location>
</feature>
<dbReference type="EnsemblMetazoa" id="AMEM008702-RA">
    <property type="protein sequence ID" value="AMEM008702-PA"/>
    <property type="gene ID" value="AMEM008702"/>
</dbReference>
<keyword evidence="5 13" id="KW-1133">Transmembrane helix</keyword>
<dbReference type="SMART" id="SM00353">
    <property type="entry name" value="HLH"/>
    <property type="match status" value="1"/>
</dbReference>
<evidence type="ECO:0000256" key="10">
    <source>
        <dbReference type="ARBA" id="ARBA00023242"/>
    </source>
</evidence>
<evidence type="ECO:0000256" key="12">
    <source>
        <dbReference type="SAM" id="MobiDB-lite"/>
    </source>
</evidence>
<evidence type="ECO:0000256" key="9">
    <source>
        <dbReference type="ARBA" id="ARBA00023163"/>
    </source>
</evidence>
<dbReference type="PANTHER" id="PTHR46062:SF1">
    <property type="entry name" value="LP12374P"/>
    <property type="match status" value="1"/>
</dbReference>
<feature type="transmembrane region" description="Helical" evidence="13">
    <location>
        <begin position="552"/>
        <end position="574"/>
    </location>
</feature>
<dbReference type="GeneID" id="121588841"/>
<proteinExistence type="predicted"/>
<feature type="region of interest" description="Disordered" evidence="12">
    <location>
        <begin position="466"/>
        <end position="533"/>
    </location>
</feature>
<dbReference type="InterPro" id="IPR036638">
    <property type="entry name" value="HLH_DNA-bd_sf"/>
</dbReference>
<dbReference type="Pfam" id="PF00010">
    <property type="entry name" value="HLH"/>
    <property type="match status" value="1"/>
</dbReference>
<evidence type="ECO:0000256" key="13">
    <source>
        <dbReference type="SAM" id="Phobius"/>
    </source>
</evidence>
<keyword evidence="9" id="KW-0804">Transcription</keyword>
<organism evidence="15 16">
    <name type="scientific">Anopheles merus</name>
    <name type="common">Mosquito</name>
    <dbReference type="NCBI Taxonomy" id="30066"/>
    <lineage>
        <taxon>Eukaryota</taxon>
        <taxon>Metazoa</taxon>
        <taxon>Ecdysozoa</taxon>
        <taxon>Arthropoda</taxon>
        <taxon>Hexapoda</taxon>
        <taxon>Insecta</taxon>
        <taxon>Pterygota</taxon>
        <taxon>Neoptera</taxon>
        <taxon>Endopterygota</taxon>
        <taxon>Diptera</taxon>
        <taxon>Nematocera</taxon>
        <taxon>Culicoidea</taxon>
        <taxon>Culicidae</taxon>
        <taxon>Anophelinae</taxon>
        <taxon>Anopheles</taxon>
    </lineage>
</organism>
<dbReference type="PROSITE" id="PS50888">
    <property type="entry name" value="BHLH"/>
    <property type="match status" value="1"/>
</dbReference>
<comment type="subcellular location">
    <subcellularLocation>
        <location evidence="2">Endoplasmic reticulum membrane</location>
        <topology evidence="2">Multi-pass membrane protein</topology>
    </subcellularLocation>
    <subcellularLocation>
        <location evidence="1">Nucleus</location>
    </subcellularLocation>
</comment>
<evidence type="ECO:0000256" key="8">
    <source>
        <dbReference type="ARBA" id="ARBA00023136"/>
    </source>
</evidence>
<keyword evidence="3 13" id="KW-0812">Transmembrane</keyword>
<evidence type="ECO:0000256" key="7">
    <source>
        <dbReference type="ARBA" id="ARBA00023125"/>
    </source>
</evidence>
<feature type="coiled-coil region" evidence="11">
    <location>
        <begin position="427"/>
        <end position="454"/>
    </location>
</feature>
<keyword evidence="11" id="KW-0175">Coiled coil</keyword>
<keyword evidence="4" id="KW-0256">Endoplasmic reticulum</keyword>
<feature type="compositionally biased region" description="Gly residues" evidence="12">
    <location>
        <begin position="887"/>
        <end position="898"/>
    </location>
</feature>
<dbReference type="STRING" id="30066.A0A182V4H8"/>
<dbReference type="GO" id="GO:0000978">
    <property type="term" value="F:RNA polymerase II cis-regulatory region sequence-specific DNA binding"/>
    <property type="evidence" value="ECO:0007669"/>
    <property type="project" value="TreeGrafter"/>
</dbReference>
<dbReference type="KEGG" id="amer:121588841"/>
<feature type="transmembrane region" description="Helical" evidence="13">
    <location>
        <begin position="605"/>
        <end position="626"/>
    </location>
</feature>
<evidence type="ECO:0000313" key="16">
    <source>
        <dbReference type="Proteomes" id="UP000075903"/>
    </source>
</evidence>
<accession>A0A182V4H8</accession>
<keyword evidence="6" id="KW-0805">Transcription regulation</keyword>
<keyword evidence="7" id="KW-0238">DNA-binding</keyword>
<sequence>MEQDRGWNDPFHQPGLFFPNTGFKEDELDIADMNDMSDIVDIAEMYQMNEEKLLNMMGEDFLSTLSWEGAIGDTSAAAAAASASSSSSASMAIPSPSGAGVTIKEECQKEPSAIPPPSPSDTLFQPSPKPSTPLQSPKQEEKQVLLCAPQLQPTPAATSLPTLAPQPHDHGQQLHLQPAGHLVAGTRSVILAPSRPAMAGQAVATAPTTTATTQTALLLQNARTPVTQTYQKKIAPAPAPPQQQQQQQQTANLLPGIANVRVQNLVAGGQPLMQQVFTLQTVDKQSVFLPANTPVIYANANVHSIASTAPVPSTVTVKASPNLHTLVNTLSGPILTAGIPVVLDAPTQVTAAAAAAAAAPSQQSADGQPKVQLTRLQPAGVPKVKEVKRSAHNAIERRYRTSINSCIVELKNIVVGVDAKLNKSAILRKAIDHIRHLQKQNNQLKQENMTYKMRLADQKHSLKDLLVGQQQQQQQQQQHHHHHHLADDLMIGPITPPRSDESNPSSSPAHSDSSMLGSPFPGSGSLSSNGGDDLMDDEMLSGLGGMSSNARLTICMFMLAVLVVNPFGSLLSLAGGRPDAPEELGTTRRILAVEEPYFWSRLSSMLLVALVNLMFLACCLVRMLVYGDPVLLPRSRASTDYWKHKRQSDVEFRRGNADASYREAKLCLQSFGLSLPSTRVQRVSATAWQFVRMFFHRLYIGRWLSRRTGGLFKPEGDRMHALHSARELALLYHRLNQLHLVTNRTDANGLMMSLCAVNMAETAASVISVDDTIEIYLLAALRVKRSYPRLLQYYCRYYLAQAKQLASDHTSRRFRWLFTPYGFRFLTTSRFRYGERMDGSTALFTTLCNSADPIEYVMREYRLNLLQQALQLLVGSGHERTVRDPGSGPGSPGKGSAAGPGPLAGKESKEDHHHGSKSSEAADLTATGSGVSGDILHFTELLQDTFGLEKPVPFDGCSVHGTDCCFDELAHWWCNLLRVAGFWLLGEDELAEALYGQVETLPAAMQQLEDPLARALLLAFHAKRGLITKTESSFETIFGHCNASSRFLEDSLTGNICKTPSRLKLLSQLLACDWLLEARTALWEIEKDMRYNQQLHQTVPGQILAAFQADLNLLRMVTSKFPNAQSRVFLYEAVCRLMAGAAPGPTQQLLDRSLRQRNSRSSLICGKDRSAQLAGGRERAAALYVACKHLPAPCLSSPGERAGMLEEAAKTLEKIGDKKRLQQCYQLMKSLGSGSVTN</sequence>
<dbReference type="GO" id="GO:0046983">
    <property type="term" value="F:protein dimerization activity"/>
    <property type="evidence" value="ECO:0007669"/>
    <property type="project" value="InterPro"/>
</dbReference>
<dbReference type="GO" id="GO:0005789">
    <property type="term" value="C:endoplasmic reticulum membrane"/>
    <property type="evidence" value="ECO:0007669"/>
    <property type="project" value="UniProtKB-SubCell"/>
</dbReference>
<dbReference type="InterPro" id="IPR011598">
    <property type="entry name" value="bHLH_dom"/>
</dbReference>
<protein>
    <recommendedName>
        <fullName evidence="14">BHLH domain-containing protein</fullName>
    </recommendedName>
</protein>
<name>A0A182V4H8_ANOME</name>
<dbReference type="PANTHER" id="PTHR46062">
    <property type="entry name" value="STEROL REGULATORY ELEMENT-BINDING PROTEIN"/>
    <property type="match status" value="1"/>
</dbReference>